<dbReference type="OrthoDB" id="9807403at2"/>
<dbReference type="SUPFAM" id="SSF56037">
    <property type="entry name" value="PheT/TilS domain"/>
    <property type="match status" value="1"/>
</dbReference>
<protein>
    <recommendedName>
        <fullName evidence="8">tRNA(Ile)-lysidine synthase</fullName>
        <ecNumber evidence="8">6.3.4.19</ecNumber>
    </recommendedName>
    <alternativeName>
        <fullName evidence="8">tRNA(Ile)-2-lysyl-cytidine synthase</fullName>
    </alternativeName>
    <alternativeName>
        <fullName evidence="8">tRNA(Ile)-lysidine synthetase</fullName>
    </alternativeName>
</protein>
<evidence type="ECO:0000256" key="8">
    <source>
        <dbReference type="HAMAP-Rule" id="MF_01161"/>
    </source>
</evidence>
<dbReference type="SUPFAM" id="SSF52402">
    <property type="entry name" value="Adenine nucleotide alpha hydrolases-like"/>
    <property type="match status" value="1"/>
</dbReference>
<dbReference type="Gene3D" id="3.30.465.60">
    <property type="match status" value="1"/>
</dbReference>
<comment type="subcellular location">
    <subcellularLocation>
        <location evidence="1 8">Cytoplasm</location>
    </subcellularLocation>
</comment>
<dbReference type="PANTHER" id="PTHR43033:SF1">
    <property type="entry name" value="TRNA(ILE)-LYSIDINE SYNTHASE-RELATED"/>
    <property type="match status" value="1"/>
</dbReference>
<evidence type="ECO:0000256" key="5">
    <source>
        <dbReference type="ARBA" id="ARBA00022741"/>
    </source>
</evidence>
<dbReference type="EMBL" id="AVBF01000046">
    <property type="protein sequence ID" value="KGP71829.1"/>
    <property type="molecule type" value="Genomic_DNA"/>
</dbReference>
<dbReference type="InterPro" id="IPR014729">
    <property type="entry name" value="Rossmann-like_a/b/a_fold"/>
</dbReference>
<feature type="domain" description="Lysidine-tRNA(Ile) synthetase C-terminal" evidence="9">
    <location>
        <begin position="384"/>
        <end position="455"/>
    </location>
</feature>
<sequence length="463" mass="54073">MFNLKVDQFARKHQLFQPHATILVAVSGGPDSMALLHYFKSIQHNWKFRLIALTVDHSLRGEGSQEDVKYVTSICNEWGIECNAVTLDVPSFKKQHNLGTQIAARKMRYQFFEQQMEMYQADFLAMGHHGDDQVETVFMRMTRGVEPMNIKGMDVKRSFSRGSIIRPFLCVTKRDIEEYCEKQQIQPRLDPSNESPNYTRNAFRQEVLPFLKEQNAKIHEHVQGFHEYVTEDEAFLQEQASNLFNTSLFMKKEDAIQFDRSEFLKISSSLQRRTFHLILNYLYENSPNDVSYHHWEQFKQLLKASTPQSLLNLPDGLFVIRSYEKIEFTFSHDEGDGSFHFQLSVPGTVLLLDGTSVYVEVNAESTEWNQHHFVCDRSKVTLPLHVRTRRAGDKIALRGMKGHKKVKDLFIDYKIPKAKRDRWPIVTDDEGQILWVVSLQKARVEANNSKTWLHLTYKNQENF</sequence>
<dbReference type="RefSeq" id="WP_052111366.1">
    <property type="nucleotide sequence ID" value="NZ_AVBF01000046.1"/>
</dbReference>
<dbReference type="InterPro" id="IPR012796">
    <property type="entry name" value="Lysidine-tRNA-synth_C"/>
</dbReference>
<dbReference type="InterPro" id="IPR011063">
    <property type="entry name" value="TilS/TtcA_N"/>
</dbReference>
<evidence type="ECO:0000313" key="10">
    <source>
        <dbReference type="EMBL" id="KGP71829.1"/>
    </source>
</evidence>
<gene>
    <name evidence="8" type="primary">tilS</name>
    <name evidence="10" type="ORF">N782_16125</name>
</gene>
<dbReference type="GO" id="GO:0005737">
    <property type="term" value="C:cytoplasm"/>
    <property type="evidence" value="ECO:0007669"/>
    <property type="project" value="UniProtKB-SubCell"/>
</dbReference>
<dbReference type="SMART" id="SM00977">
    <property type="entry name" value="TilS_C"/>
    <property type="match status" value="1"/>
</dbReference>
<comment type="similarity">
    <text evidence="8">Belongs to the tRNA(Ile)-lysidine synthase family.</text>
</comment>
<comment type="domain">
    <text evidence="8">The N-terminal region contains the highly conserved SGGXDS motif, predicted to be a P-loop motif involved in ATP binding.</text>
</comment>
<dbReference type="STRING" id="1385514.N782_16125"/>
<evidence type="ECO:0000313" key="11">
    <source>
        <dbReference type="Proteomes" id="UP000030147"/>
    </source>
</evidence>
<dbReference type="InterPro" id="IPR015262">
    <property type="entry name" value="tRNA_Ile_lys_synt_subst-bd"/>
</dbReference>
<dbReference type="GO" id="GO:0006400">
    <property type="term" value="P:tRNA modification"/>
    <property type="evidence" value="ECO:0007669"/>
    <property type="project" value="UniProtKB-UniRule"/>
</dbReference>
<evidence type="ECO:0000256" key="2">
    <source>
        <dbReference type="ARBA" id="ARBA00022490"/>
    </source>
</evidence>
<dbReference type="SUPFAM" id="SSF82829">
    <property type="entry name" value="MesJ substrate recognition domain-like"/>
    <property type="match status" value="1"/>
</dbReference>
<dbReference type="Pfam" id="PF09179">
    <property type="entry name" value="TilS"/>
    <property type="match status" value="1"/>
</dbReference>
<keyword evidence="2 8" id="KW-0963">Cytoplasm</keyword>
<reference evidence="10 11" key="1">
    <citation type="journal article" date="2015" name="Stand. Genomic Sci.">
        <title>High quality draft genome sequence of the moderately halophilic bacterium Pontibacillus yanchengensis Y32(T) and comparison among Pontibacillus genomes.</title>
        <authorList>
            <person name="Huang J."/>
            <person name="Qiao Z.X."/>
            <person name="Tang J.W."/>
            <person name="Wang G."/>
        </authorList>
    </citation>
    <scope>NUCLEOTIDE SEQUENCE [LARGE SCALE GENOMIC DNA]</scope>
    <source>
        <strain evidence="10 11">Y32</strain>
    </source>
</reference>
<dbReference type="Pfam" id="PF11734">
    <property type="entry name" value="TilS_C"/>
    <property type="match status" value="1"/>
</dbReference>
<keyword evidence="3 8" id="KW-0436">Ligase</keyword>
<dbReference type="GO" id="GO:0032267">
    <property type="term" value="F:tRNA(Ile)-lysidine synthase activity"/>
    <property type="evidence" value="ECO:0007669"/>
    <property type="project" value="UniProtKB-EC"/>
</dbReference>
<dbReference type="HAMAP" id="MF_01161">
    <property type="entry name" value="tRNA_Ile_lys_synt"/>
    <property type="match status" value="1"/>
</dbReference>
<evidence type="ECO:0000259" key="9">
    <source>
        <dbReference type="SMART" id="SM00977"/>
    </source>
</evidence>
<dbReference type="CDD" id="cd01992">
    <property type="entry name" value="TilS_N"/>
    <property type="match status" value="1"/>
</dbReference>
<dbReference type="eggNOG" id="COG0037">
    <property type="taxonomic scope" value="Bacteria"/>
</dbReference>
<evidence type="ECO:0000256" key="1">
    <source>
        <dbReference type="ARBA" id="ARBA00004496"/>
    </source>
</evidence>
<evidence type="ECO:0000256" key="3">
    <source>
        <dbReference type="ARBA" id="ARBA00022598"/>
    </source>
</evidence>
<evidence type="ECO:0000256" key="4">
    <source>
        <dbReference type="ARBA" id="ARBA00022694"/>
    </source>
</evidence>
<dbReference type="Gene3D" id="3.40.50.620">
    <property type="entry name" value="HUPs"/>
    <property type="match status" value="1"/>
</dbReference>
<dbReference type="Proteomes" id="UP000030147">
    <property type="component" value="Unassembled WGS sequence"/>
</dbReference>
<comment type="caution">
    <text evidence="10">The sequence shown here is derived from an EMBL/GenBank/DDBJ whole genome shotgun (WGS) entry which is preliminary data.</text>
</comment>
<dbReference type="InterPro" id="IPR012094">
    <property type="entry name" value="tRNA_Ile_lys_synt"/>
</dbReference>
<comment type="function">
    <text evidence="8">Ligates lysine onto the cytidine present at position 34 of the AUA codon-specific tRNA(Ile) that contains the anticodon CAU, in an ATP-dependent manner. Cytidine is converted to lysidine, thus changing the amino acid specificity of the tRNA from methionine to isoleucine.</text>
</comment>
<keyword evidence="5 8" id="KW-0547">Nucleotide-binding</keyword>
<dbReference type="GO" id="GO:0005524">
    <property type="term" value="F:ATP binding"/>
    <property type="evidence" value="ECO:0007669"/>
    <property type="project" value="UniProtKB-UniRule"/>
</dbReference>
<organism evidence="10 11">
    <name type="scientific">Pontibacillus yanchengensis Y32</name>
    <dbReference type="NCBI Taxonomy" id="1385514"/>
    <lineage>
        <taxon>Bacteria</taxon>
        <taxon>Bacillati</taxon>
        <taxon>Bacillota</taxon>
        <taxon>Bacilli</taxon>
        <taxon>Bacillales</taxon>
        <taxon>Bacillaceae</taxon>
        <taxon>Pontibacillus</taxon>
    </lineage>
</organism>
<keyword evidence="6 8" id="KW-0067">ATP-binding</keyword>
<feature type="binding site" evidence="8">
    <location>
        <begin position="27"/>
        <end position="32"/>
    </location>
    <ligand>
        <name>ATP</name>
        <dbReference type="ChEBI" id="CHEBI:30616"/>
    </ligand>
</feature>
<dbReference type="NCBIfam" id="TIGR02432">
    <property type="entry name" value="lysidine_TilS_N"/>
    <property type="match status" value="1"/>
</dbReference>
<comment type="catalytic activity">
    <reaction evidence="7 8">
        <text>cytidine(34) in tRNA(Ile2) + L-lysine + ATP = lysidine(34) in tRNA(Ile2) + AMP + diphosphate + H(+)</text>
        <dbReference type="Rhea" id="RHEA:43744"/>
        <dbReference type="Rhea" id="RHEA-COMP:10625"/>
        <dbReference type="Rhea" id="RHEA-COMP:10670"/>
        <dbReference type="ChEBI" id="CHEBI:15378"/>
        <dbReference type="ChEBI" id="CHEBI:30616"/>
        <dbReference type="ChEBI" id="CHEBI:32551"/>
        <dbReference type="ChEBI" id="CHEBI:33019"/>
        <dbReference type="ChEBI" id="CHEBI:82748"/>
        <dbReference type="ChEBI" id="CHEBI:83665"/>
        <dbReference type="ChEBI" id="CHEBI:456215"/>
        <dbReference type="EC" id="6.3.4.19"/>
    </reaction>
</comment>
<proteinExistence type="inferred from homology"/>
<accession>A0A0A2T8I6</accession>
<evidence type="ECO:0000256" key="7">
    <source>
        <dbReference type="ARBA" id="ARBA00048539"/>
    </source>
</evidence>
<keyword evidence="11" id="KW-1185">Reference proteome</keyword>
<dbReference type="EC" id="6.3.4.19" evidence="8"/>
<dbReference type="AlphaFoldDB" id="A0A0A2T8I6"/>
<name>A0A0A2T8I6_9BACI</name>
<keyword evidence="4 8" id="KW-0819">tRNA processing</keyword>
<dbReference type="PANTHER" id="PTHR43033">
    <property type="entry name" value="TRNA(ILE)-LYSIDINE SYNTHASE-RELATED"/>
    <property type="match status" value="1"/>
</dbReference>
<dbReference type="InterPro" id="IPR012795">
    <property type="entry name" value="tRNA_Ile_lys_synt_N"/>
</dbReference>
<evidence type="ECO:0000256" key="6">
    <source>
        <dbReference type="ARBA" id="ARBA00022840"/>
    </source>
</evidence>
<dbReference type="NCBIfam" id="TIGR02433">
    <property type="entry name" value="lysidine_TilS_C"/>
    <property type="match status" value="1"/>
</dbReference>
<dbReference type="Pfam" id="PF01171">
    <property type="entry name" value="ATP_bind_3"/>
    <property type="match status" value="1"/>
</dbReference>